<accession>A3DDU3</accession>
<dbReference type="STRING" id="203119.Cthe_0888"/>
<evidence type="ECO:0000313" key="3">
    <source>
        <dbReference type="Proteomes" id="UP000002145"/>
    </source>
</evidence>
<gene>
    <name evidence="2" type="ordered locus">Cthe_0888</name>
</gene>
<dbReference type="eggNOG" id="ENOG5032IE6">
    <property type="taxonomic scope" value="Bacteria"/>
</dbReference>
<dbReference type="AlphaFoldDB" id="A3DDU3"/>
<dbReference type="InterPro" id="IPR009875">
    <property type="entry name" value="PilZ_domain"/>
</dbReference>
<dbReference type="KEGG" id="cth:Cthe_0888"/>
<dbReference type="GeneID" id="35805233"/>
<keyword evidence="3" id="KW-1185">Reference proteome</keyword>
<proteinExistence type="predicted"/>
<evidence type="ECO:0000313" key="2">
    <source>
        <dbReference type="EMBL" id="ABN52122.1"/>
    </source>
</evidence>
<evidence type="ECO:0000259" key="1">
    <source>
        <dbReference type="Pfam" id="PF07238"/>
    </source>
</evidence>
<dbReference type="Proteomes" id="UP000002145">
    <property type="component" value="Chromosome"/>
</dbReference>
<sequence length="233" mass="26984">MMNVELSNWIPVQREEYVLSVKEKEEIFRRGAVISIKHGYIFEPVLSVIQKCEGECIYFRIPEEFLKNNVFKGDVVSCQVMQGEYEYIVSGIISEFEITYPWLVEVAIKRVSKVKNNRGAKRYLVNFQSRFYPKGSDNGIYAIIKNISLTGVGAVFREEVQPHSLVNVFVSASVDKVQSLEFKAKINRIVNREIYNEYGLEIVEIDEVNKDKLDKLIYRLECNEAEFVSNSLK</sequence>
<reference evidence="3" key="1">
    <citation type="submission" date="2007-02" db="EMBL/GenBank/DDBJ databases">
        <title>Complete sequence of Clostridium thermocellum ATCC 27405.</title>
        <authorList>
            <consortium name="US DOE Joint Genome Institute"/>
            <person name="Copeland A."/>
            <person name="Lucas S."/>
            <person name="Lapidus A."/>
            <person name="Barry K."/>
            <person name="Detter J.C."/>
            <person name="Glavina del Rio T."/>
            <person name="Hammon N."/>
            <person name="Israni S."/>
            <person name="Dalin E."/>
            <person name="Tice H."/>
            <person name="Pitluck S."/>
            <person name="Chertkov O."/>
            <person name="Brettin T."/>
            <person name="Bruce D."/>
            <person name="Han C."/>
            <person name="Tapia R."/>
            <person name="Gilna P."/>
            <person name="Schmutz J."/>
            <person name="Larimer F."/>
            <person name="Land M."/>
            <person name="Hauser L."/>
            <person name="Kyrpides N."/>
            <person name="Mikhailova N."/>
            <person name="Wu J.H.D."/>
            <person name="Newcomb M."/>
            <person name="Richardson P."/>
        </authorList>
    </citation>
    <scope>NUCLEOTIDE SEQUENCE [LARGE SCALE GENOMIC DNA]</scope>
    <source>
        <strain evidence="3">ATCC 27405 / DSM 1237 / JCM 9322 / NBRC 103400 / NCIMB 10682 / NRRL B-4536 / VPI 7372</strain>
    </source>
</reference>
<dbReference type="Pfam" id="PF07238">
    <property type="entry name" value="PilZ"/>
    <property type="match status" value="1"/>
</dbReference>
<name>A3DDU3_ACET2</name>
<dbReference type="HOGENOM" id="CLU_1193168_0_0_9"/>
<protein>
    <submittedName>
        <fullName evidence="2">Type IV pilus assembly PilZ</fullName>
    </submittedName>
</protein>
<dbReference type="RefSeq" id="WP_003517223.1">
    <property type="nucleotide sequence ID" value="NC_009012.1"/>
</dbReference>
<dbReference type="Gene3D" id="2.40.10.220">
    <property type="entry name" value="predicted glycosyltransferase like domains"/>
    <property type="match status" value="1"/>
</dbReference>
<reference evidence="2 3" key="2">
    <citation type="journal article" date="2013" name="Biotechnol. Biofuels">
        <title>Global transcriptome analysis of Clostridium thermocellum ATCC 27405 during growth on dilute acid pretreated Populus and switchgrass.</title>
        <authorList>
            <person name="Wilson C.M."/>
            <person name="Rodriguez M.Jr."/>
            <person name="Johnson C.M."/>
            <person name="Martin S.L."/>
            <person name="Chu T.M."/>
            <person name="Wolfinger R.D."/>
            <person name="Hauser L.J."/>
            <person name="Land M.L."/>
            <person name="Klingeman D.M."/>
            <person name="Syed M.H."/>
            <person name="Ragauskas A.J."/>
            <person name="Tschaplinski T.J."/>
            <person name="Mielenz J.R."/>
            <person name="Brown S.D."/>
        </authorList>
    </citation>
    <scope>NUCLEOTIDE SEQUENCE [LARGE SCALE GENOMIC DNA]</scope>
    <source>
        <strain evidence="3">ATCC 27405 / DSM 1237 / JCM 9322 / NBRC 103400 / NCIMB 10682 / NRRL B-4536 / VPI 7372</strain>
    </source>
</reference>
<dbReference type="EMBL" id="CP000568">
    <property type="protein sequence ID" value="ABN52122.1"/>
    <property type="molecule type" value="Genomic_DNA"/>
</dbReference>
<organism evidence="2 3">
    <name type="scientific">Acetivibrio thermocellus (strain ATCC 27405 / DSM 1237 / JCM 9322 / NBRC 103400 / NCIMB 10682 / NRRL B-4536 / VPI 7372)</name>
    <name type="common">Clostridium thermocellum</name>
    <dbReference type="NCBI Taxonomy" id="203119"/>
    <lineage>
        <taxon>Bacteria</taxon>
        <taxon>Bacillati</taxon>
        <taxon>Bacillota</taxon>
        <taxon>Clostridia</taxon>
        <taxon>Eubacteriales</taxon>
        <taxon>Oscillospiraceae</taxon>
        <taxon>Acetivibrio</taxon>
    </lineage>
</organism>
<dbReference type="OrthoDB" id="2081367at2"/>
<dbReference type="GO" id="GO:0035438">
    <property type="term" value="F:cyclic-di-GMP binding"/>
    <property type="evidence" value="ECO:0007669"/>
    <property type="project" value="InterPro"/>
</dbReference>
<feature type="domain" description="PilZ" evidence="1">
    <location>
        <begin position="117"/>
        <end position="218"/>
    </location>
</feature>